<evidence type="ECO:0000256" key="5">
    <source>
        <dbReference type="ARBA" id="ARBA00022547"/>
    </source>
</evidence>
<evidence type="ECO:0000256" key="12">
    <source>
        <dbReference type="ARBA" id="ARBA00025198"/>
    </source>
</evidence>
<feature type="coiled-coil region" evidence="18">
    <location>
        <begin position="69"/>
        <end position="126"/>
    </location>
</feature>
<accession>A0A6F8VIM3</accession>
<evidence type="ECO:0000256" key="6">
    <source>
        <dbReference type="ARBA" id="ARBA00022692"/>
    </source>
</evidence>
<dbReference type="KEGG" id="slac:SKTS_36680"/>
<keyword evidence="10 16" id="KW-0472">Membrane</keyword>
<keyword evidence="3 16" id="KW-1003">Cell membrane</keyword>
<keyword evidence="5 16" id="KW-0138">CF(0)</keyword>
<evidence type="ECO:0000256" key="11">
    <source>
        <dbReference type="ARBA" id="ARBA00023310"/>
    </source>
</evidence>
<dbReference type="PANTHER" id="PTHR33445:SF1">
    <property type="entry name" value="ATP SYNTHASE SUBUNIT B"/>
    <property type="match status" value="1"/>
</dbReference>
<dbReference type="RefSeq" id="WP_173068723.1">
    <property type="nucleotide sequence ID" value="NZ_AP022853.1"/>
</dbReference>
<evidence type="ECO:0000256" key="1">
    <source>
        <dbReference type="ARBA" id="ARBA00005513"/>
    </source>
</evidence>
<keyword evidence="2 16" id="KW-0813">Transport</keyword>
<evidence type="ECO:0000256" key="13">
    <source>
        <dbReference type="ARBA" id="ARBA00025614"/>
    </source>
</evidence>
<dbReference type="PANTHER" id="PTHR33445">
    <property type="entry name" value="ATP SYNTHASE SUBUNIT B', CHLOROPLASTIC"/>
    <property type="match status" value="1"/>
</dbReference>
<dbReference type="GO" id="GO:0005886">
    <property type="term" value="C:plasma membrane"/>
    <property type="evidence" value="ECO:0007669"/>
    <property type="project" value="UniProtKB-SubCell"/>
</dbReference>
<evidence type="ECO:0000313" key="20">
    <source>
        <dbReference type="Proteomes" id="UP000502260"/>
    </source>
</evidence>
<evidence type="ECO:0000256" key="8">
    <source>
        <dbReference type="ARBA" id="ARBA00022989"/>
    </source>
</evidence>
<evidence type="ECO:0000256" key="16">
    <source>
        <dbReference type="HAMAP-Rule" id="MF_01398"/>
    </source>
</evidence>
<dbReference type="GO" id="GO:0045259">
    <property type="term" value="C:proton-transporting ATP synthase complex"/>
    <property type="evidence" value="ECO:0007669"/>
    <property type="project" value="UniProtKB-KW"/>
</dbReference>
<organism evidence="19 20">
    <name type="scientific">Sulfurimicrobium lacus</name>
    <dbReference type="NCBI Taxonomy" id="2715678"/>
    <lineage>
        <taxon>Bacteria</taxon>
        <taxon>Pseudomonadati</taxon>
        <taxon>Pseudomonadota</taxon>
        <taxon>Betaproteobacteria</taxon>
        <taxon>Nitrosomonadales</taxon>
        <taxon>Sulfuricellaceae</taxon>
        <taxon>Sulfurimicrobium</taxon>
    </lineage>
</organism>
<evidence type="ECO:0000256" key="14">
    <source>
        <dbReference type="ARBA" id="ARBA00026054"/>
    </source>
</evidence>
<dbReference type="InterPro" id="IPR002146">
    <property type="entry name" value="ATP_synth_b/b'su_bac/chlpt"/>
</dbReference>
<keyword evidence="8 16" id="KW-1133">Transmembrane helix</keyword>
<keyword evidence="11 16" id="KW-0066">ATP synthesis</keyword>
<evidence type="ECO:0000256" key="3">
    <source>
        <dbReference type="ARBA" id="ARBA00022475"/>
    </source>
</evidence>
<dbReference type="CDD" id="cd06503">
    <property type="entry name" value="ATP-synt_Fo_b"/>
    <property type="match status" value="1"/>
</dbReference>
<dbReference type="InterPro" id="IPR050059">
    <property type="entry name" value="ATP_synthase_B_chain"/>
</dbReference>
<evidence type="ECO:0000256" key="17">
    <source>
        <dbReference type="RuleBase" id="RU003848"/>
    </source>
</evidence>
<comment type="function">
    <text evidence="13">Component of the F(0) channel, it forms part of the peripheral stalk, linking F(1) to F(0). The b'-subunit is a diverged and duplicated form of b found in plants and photosynthetic bacteria.</text>
</comment>
<comment type="function">
    <text evidence="12 16">F(1)F(0) ATP synthase produces ATP from ADP in the presence of a proton or sodium gradient. F-type ATPases consist of two structural domains, F(1) containing the extramembraneous catalytic core and F(0) containing the membrane proton channel, linked together by a central stalk and a peripheral stalk. During catalysis, ATP synthesis in the catalytic domain of F(1) is coupled via a rotary mechanism of the central stalk subunits to proton translocation.</text>
</comment>
<protein>
    <recommendedName>
        <fullName evidence="16">ATP synthase subunit b</fullName>
    </recommendedName>
    <alternativeName>
        <fullName evidence="16">ATP synthase F(0) sector subunit b</fullName>
    </alternativeName>
    <alternativeName>
        <fullName evidence="16">ATPase subunit I</fullName>
    </alternativeName>
    <alternativeName>
        <fullName evidence="16">F-type ATPase subunit b</fullName>
        <shortName evidence="16">F-ATPase subunit b</shortName>
    </alternativeName>
</protein>
<keyword evidence="7 16" id="KW-0375">Hydrogen ion transport</keyword>
<keyword evidence="9 16" id="KW-0406">Ion transport</keyword>
<keyword evidence="18" id="KW-0175">Coiled coil</keyword>
<comment type="subunit">
    <text evidence="16">F-type ATPases have 2 components, F(1) - the catalytic core - and F(0) - the membrane proton channel. F(1) has five subunits: alpha(3), beta(3), gamma(1), delta(1), epsilon(1). F(0) has three main subunits: a(1), b(2) and c(10-14). The alpha and beta chains form an alternating ring which encloses part of the gamma chain. F(1) is attached to F(0) by a central stalk formed by the gamma and epsilon chains, while a peripheral stalk is formed by the delta and b chains.</text>
</comment>
<evidence type="ECO:0000256" key="10">
    <source>
        <dbReference type="ARBA" id="ARBA00023136"/>
    </source>
</evidence>
<sequence>MNINATLLGQTIMFIMFVWFCMRFVWPPIMQALTERKKLIADGLAAGERGKHELELASRRATESMHDAKQKAAEVIAQAEKRAAQVIDEAKGIAKEEGDRLIAGAKAEIEQEINRAREVLRQQVAELAVAGAEKILRREVDAKAHAELLTSLKNEI</sequence>
<evidence type="ECO:0000256" key="18">
    <source>
        <dbReference type="SAM" id="Coils"/>
    </source>
</evidence>
<evidence type="ECO:0000256" key="4">
    <source>
        <dbReference type="ARBA" id="ARBA00022519"/>
    </source>
</evidence>
<feature type="transmembrane region" description="Helical" evidence="16">
    <location>
        <begin position="6"/>
        <end position="26"/>
    </location>
</feature>
<dbReference type="HAMAP" id="MF_01398">
    <property type="entry name" value="ATP_synth_b_bprime"/>
    <property type="match status" value="1"/>
</dbReference>
<dbReference type="AlphaFoldDB" id="A0A6F8VIM3"/>
<dbReference type="InterPro" id="IPR005864">
    <property type="entry name" value="ATP_synth_F0_bsu_bac"/>
</dbReference>
<comment type="subcellular location">
    <subcellularLocation>
        <location evidence="16">Cell membrane</location>
        <topology evidence="16">Single-pass membrane protein</topology>
    </subcellularLocation>
    <subcellularLocation>
        <location evidence="15">Endomembrane system</location>
        <topology evidence="15">Single-pass membrane protein</topology>
    </subcellularLocation>
</comment>
<dbReference type="Pfam" id="PF00430">
    <property type="entry name" value="ATP-synt_B"/>
    <property type="match status" value="1"/>
</dbReference>
<keyword evidence="4" id="KW-0997">Cell inner membrane</keyword>
<dbReference type="GO" id="GO:0046933">
    <property type="term" value="F:proton-transporting ATP synthase activity, rotational mechanism"/>
    <property type="evidence" value="ECO:0007669"/>
    <property type="project" value="UniProtKB-UniRule"/>
</dbReference>
<dbReference type="InterPro" id="IPR028987">
    <property type="entry name" value="ATP_synth_B-like_membr_sf"/>
</dbReference>
<dbReference type="FunFam" id="1.20.5.620:FF:000001">
    <property type="entry name" value="ATP synthase subunit b"/>
    <property type="match status" value="1"/>
</dbReference>
<reference evidence="20" key="1">
    <citation type="submission" date="2020-03" db="EMBL/GenBank/DDBJ databases">
        <title>Complete genome sequence of sulfur-oxidizing bacterium skT11.</title>
        <authorList>
            <person name="Kanda M."/>
            <person name="Kojima H."/>
            <person name="Fukui M."/>
        </authorList>
    </citation>
    <scope>NUCLEOTIDE SEQUENCE [LARGE SCALE GENOMIC DNA]</scope>
    <source>
        <strain evidence="20">skT11</strain>
    </source>
</reference>
<evidence type="ECO:0000256" key="7">
    <source>
        <dbReference type="ARBA" id="ARBA00022781"/>
    </source>
</evidence>
<dbReference type="SUPFAM" id="SSF81573">
    <property type="entry name" value="F1F0 ATP synthase subunit B, membrane domain"/>
    <property type="match status" value="1"/>
</dbReference>
<comment type="similarity">
    <text evidence="1 16 17">Belongs to the ATPase B chain family.</text>
</comment>
<dbReference type="EMBL" id="AP022853">
    <property type="protein sequence ID" value="BCB28782.1"/>
    <property type="molecule type" value="Genomic_DNA"/>
</dbReference>
<dbReference type="NCBIfam" id="TIGR01144">
    <property type="entry name" value="ATP_synt_b"/>
    <property type="match status" value="1"/>
</dbReference>
<dbReference type="Proteomes" id="UP000502260">
    <property type="component" value="Chromosome"/>
</dbReference>
<comment type="subunit">
    <text evidence="14">F-type ATPases have 2 components, F(1) - the catalytic core - and F(0) - the membrane proton channel. F(1) has five subunits: alpha(3), beta(3), gamma(1), delta(1), epsilon(1). F(0) has four main subunits: a(1), b(2) and c(10-14). The alpha and beta chains form an alternating ring which encloses part of the gamma chain. F(1) is attached to F(0) by a central stalk formed by the gamma and epsilon chains, while a peripheral stalk is formed by the delta and b chains.</text>
</comment>
<evidence type="ECO:0000256" key="15">
    <source>
        <dbReference type="ARBA" id="ARBA00037847"/>
    </source>
</evidence>
<evidence type="ECO:0000313" key="19">
    <source>
        <dbReference type="EMBL" id="BCB28782.1"/>
    </source>
</evidence>
<dbReference type="Gene3D" id="1.20.5.620">
    <property type="entry name" value="F1F0 ATP synthase subunit B, membrane domain"/>
    <property type="match status" value="1"/>
</dbReference>
<dbReference type="NCBIfam" id="NF004411">
    <property type="entry name" value="PRK05759.1-2"/>
    <property type="match status" value="1"/>
</dbReference>
<name>A0A6F8VIM3_9PROT</name>
<proteinExistence type="inferred from homology"/>
<gene>
    <name evidence="19" type="primary">atpF_3</name>
    <name evidence="16" type="synonym">atpF</name>
    <name evidence="19" type="ORF">SKTS_36680</name>
</gene>
<keyword evidence="20" id="KW-1185">Reference proteome</keyword>
<keyword evidence="6 16" id="KW-0812">Transmembrane</keyword>
<evidence type="ECO:0000256" key="2">
    <source>
        <dbReference type="ARBA" id="ARBA00022448"/>
    </source>
</evidence>
<evidence type="ECO:0000256" key="9">
    <source>
        <dbReference type="ARBA" id="ARBA00023065"/>
    </source>
</evidence>
<dbReference type="GO" id="GO:0046961">
    <property type="term" value="F:proton-transporting ATPase activity, rotational mechanism"/>
    <property type="evidence" value="ECO:0007669"/>
    <property type="project" value="TreeGrafter"/>
</dbReference>
<dbReference type="GO" id="GO:0012505">
    <property type="term" value="C:endomembrane system"/>
    <property type="evidence" value="ECO:0007669"/>
    <property type="project" value="UniProtKB-SubCell"/>
</dbReference>